<feature type="domain" description="DUF1980" evidence="2">
    <location>
        <begin position="2"/>
        <end position="110"/>
    </location>
</feature>
<accession>R2NST0</accession>
<reference evidence="4 6" key="1">
    <citation type="submission" date="2013-02" db="EMBL/GenBank/DDBJ databases">
        <title>The Genome Sequence of Enterococcus malodoratus ATCC_43197.</title>
        <authorList>
            <consortium name="The Broad Institute Genome Sequencing Platform"/>
            <consortium name="The Broad Institute Genome Sequencing Center for Infectious Disease"/>
            <person name="Earl A.M."/>
            <person name="Gilmore M.S."/>
            <person name="Lebreton F."/>
            <person name="Walker B."/>
            <person name="Young S.K."/>
            <person name="Zeng Q."/>
            <person name="Gargeya S."/>
            <person name="Fitzgerald M."/>
            <person name="Haas B."/>
            <person name="Abouelleil A."/>
            <person name="Alvarado L."/>
            <person name="Arachchi H.M."/>
            <person name="Berlin A.M."/>
            <person name="Chapman S.B."/>
            <person name="Dewar J."/>
            <person name="Goldberg J."/>
            <person name="Griggs A."/>
            <person name="Gujja S."/>
            <person name="Hansen M."/>
            <person name="Howarth C."/>
            <person name="Imamovic A."/>
            <person name="Larimer J."/>
            <person name="McCowan C."/>
            <person name="Murphy C."/>
            <person name="Neiman D."/>
            <person name="Pearson M."/>
            <person name="Priest M."/>
            <person name="Roberts A."/>
            <person name="Saif S."/>
            <person name="Shea T."/>
            <person name="Sisk P."/>
            <person name="Sykes S."/>
            <person name="Wortman J."/>
            <person name="Nusbaum C."/>
            <person name="Birren B."/>
        </authorList>
    </citation>
    <scope>NUCLEOTIDE SEQUENCE [LARGE SCALE GENOMIC DNA]</scope>
    <source>
        <strain evidence="4 6">ATCC 43197</strain>
    </source>
</reference>
<evidence type="ECO:0000313" key="4">
    <source>
        <dbReference type="EMBL" id="EOH75107.1"/>
    </source>
</evidence>
<keyword evidence="1" id="KW-0472">Membrane</keyword>
<evidence type="ECO:0000313" key="6">
    <source>
        <dbReference type="Proteomes" id="UP000013783"/>
    </source>
</evidence>
<dbReference type="Proteomes" id="UP000013783">
    <property type="component" value="Unassembled WGS sequence"/>
</dbReference>
<dbReference type="InterPro" id="IPR015402">
    <property type="entry name" value="DUF1980"/>
</dbReference>
<dbReference type="STRING" id="71451.RV07_GL000915"/>
<dbReference type="InterPro" id="IPR048493">
    <property type="entry name" value="DUF1980_N"/>
</dbReference>
<dbReference type="Pfam" id="PF09323">
    <property type="entry name" value="DUF1980"/>
    <property type="match status" value="1"/>
</dbReference>
<protein>
    <submittedName>
        <fullName evidence="4">Membrane protein</fullName>
    </submittedName>
    <submittedName>
        <fullName evidence="5">TIGR03943 family protein</fullName>
    </submittedName>
</protein>
<feature type="transmembrane region" description="Helical" evidence="1">
    <location>
        <begin position="30"/>
        <end position="48"/>
    </location>
</feature>
<evidence type="ECO:0000259" key="2">
    <source>
        <dbReference type="Pfam" id="PF09323"/>
    </source>
</evidence>
<feature type="transmembrane region" description="Helical" evidence="1">
    <location>
        <begin position="80"/>
        <end position="98"/>
    </location>
</feature>
<sequence length="278" mass="32196">MIRFLILSGYFELMMYLQVSGRLDQYINVHYRYLVFLTMGLSLLLALVQLRIWAAGEKHEGHVHHDGHDHVMSKPYQRGIVYLLLILPLVVGMLFPTISLDTTIVEAKGFSFPISKESVGDPEMNTQYLKPDTSIYYNKNDYNDQMSKLMKKYETDQKLEITNDNYLEVMELIYNYPNSFVGKNISFNGFVYEANKNNQKYDFLFRFGIIHCVADSGVFGLMTKLPENLAVKNNQWLHVEGTITLDFFEPFHRQIPSVAVAKAQPVSAPKNQYVYRAF</sequence>
<dbReference type="PANTHER" id="PTHR40047:SF1">
    <property type="entry name" value="UPF0703 PROTEIN YCGQ"/>
    <property type="match status" value="1"/>
</dbReference>
<dbReference type="AlphaFoldDB" id="R2NST0"/>
<dbReference type="PANTHER" id="PTHR40047">
    <property type="entry name" value="UPF0703 PROTEIN YCGQ"/>
    <property type="match status" value="1"/>
</dbReference>
<gene>
    <name evidence="5" type="ORF">I585_02530</name>
    <name evidence="4" type="ORF">UAI_03348</name>
</gene>
<evidence type="ECO:0000313" key="5">
    <source>
        <dbReference type="EMBL" id="EOT67009.1"/>
    </source>
</evidence>
<dbReference type="Proteomes" id="UP000014148">
    <property type="component" value="Unassembled WGS sequence"/>
</dbReference>
<dbReference type="eggNOG" id="COG3689">
    <property type="taxonomic scope" value="Bacteria"/>
</dbReference>
<organism evidence="4 6">
    <name type="scientific">Enterococcus malodoratus ATCC 43197</name>
    <dbReference type="NCBI Taxonomy" id="1158601"/>
    <lineage>
        <taxon>Bacteria</taxon>
        <taxon>Bacillati</taxon>
        <taxon>Bacillota</taxon>
        <taxon>Bacilli</taxon>
        <taxon>Lactobacillales</taxon>
        <taxon>Enterococcaceae</taxon>
        <taxon>Enterococcus</taxon>
    </lineage>
</organism>
<evidence type="ECO:0000313" key="7">
    <source>
        <dbReference type="Proteomes" id="UP000014148"/>
    </source>
</evidence>
<dbReference type="PATRIC" id="fig|1158601.3.peg.3324"/>
<proteinExistence type="predicted"/>
<comment type="caution">
    <text evidence="4">The sequence shown here is derived from an EMBL/GenBank/DDBJ whole genome shotgun (WGS) entry which is preliminary data.</text>
</comment>
<evidence type="ECO:0000256" key="1">
    <source>
        <dbReference type="SAM" id="Phobius"/>
    </source>
</evidence>
<dbReference type="EMBL" id="ASWA01000003">
    <property type="protein sequence ID" value="EOT67009.1"/>
    <property type="molecule type" value="Genomic_DNA"/>
</dbReference>
<dbReference type="RefSeq" id="WP_010742146.1">
    <property type="nucleotide sequence ID" value="NZ_KB946251.1"/>
</dbReference>
<reference evidence="5 7" key="2">
    <citation type="submission" date="2013-03" db="EMBL/GenBank/DDBJ databases">
        <title>The Genome Sequence of Enterococcus malodoratus ATCC_43197 (PacBio/Illumina hybrid assembly).</title>
        <authorList>
            <consortium name="The Broad Institute Genomics Platform"/>
            <consortium name="The Broad Institute Genome Sequencing Center for Infectious Disease"/>
            <person name="Earl A."/>
            <person name="Russ C."/>
            <person name="Gilmore M."/>
            <person name="Surin D."/>
            <person name="Walker B."/>
            <person name="Young S."/>
            <person name="Zeng Q."/>
            <person name="Gargeya S."/>
            <person name="Fitzgerald M."/>
            <person name="Haas B."/>
            <person name="Abouelleil A."/>
            <person name="Allen A.W."/>
            <person name="Alvarado L."/>
            <person name="Arachchi H.M."/>
            <person name="Berlin A.M."/>
            <person name="Chapman S.B."/>
            <person name="Gainer-Dewar J."/>
            <person name="Goldberg J."/>
            <person name="Griggs A."/>
            <person name="Gujja S."/>
            <person name="Hansen M."/>
            <person name="Howarth C."/>
            <person name="Imamovic A."/>
            <person name="Ireland A."/>
            <person name="Larimer J."/>
            <person name="McCowan C."/>
            <person name="Murphy C."/>
            <person name="Pearson M."/>
            <person name="Poon T.W."/>
            <person name="Priest M."/>
            <person name="Roberts A."/>
            <person name="Saif S."/>
            <person name="Shea T."/>
            <person name="Sisk P."/>
            <person name="Sykes S."/>
            <person name="Wortman J."/>
            <person name="Nusbaum C."/>
            <person name="Birren B."/>
        </authorList>
    </citation>
    <scope>NUCLEOTIDE SEQUENCE [LARGE SCALE GENOMIC DNA]</scope>
    <source>
        <strain evidence="5 7">ATCC 43197</strain>
    </source>
</reference>
<evidence type="ECO:0000259" key="3">
    <source>
        <dbReference type="Pfam" id="PF21537"/>
    </source>
</evidence>
<dbReference type="Pfam" id="PF21537">
    <property type="entry name" value="DUF1980_C"/>
    <property type="match status" value="1"/>
</dbReference>
<keyword evidence="1" id="KW-0812">Transmembrane</keyword>
<feature type="domain" description="DUF1980" evidence="3">
    <location>
        <begin position="136"/>
        <end position="276"/>
    </location>
</feature>
<dbReference type="InterPro" id="IPR048447">
    <property type="entry name" value="DUF1980_C"/>
</dbReference>
<dbReference type="EMBL" id="AJAK01000021">
    <property type="protein sequence ID" value="EOH75107.1"/>
    <property type="molecule type" value="Genomic_DNA"/>
</dbReference>
<dbReference type="OrthoDB" id="9770408at2"/>
<keyword evidence="7" id="KW-1185">Reference proteome</keyword>
<dbReference type="NCBIfam" id="TIGR03943">
    <property type="entry name" value="TIGR03943 family putative permease subunit"/>
    <property type="match status" value="1"/>
</dbReference>
<name>R2NST0_9ENTE</name>
<dbReference type="InterPro" id="IPR052955">
    <property type="entry name" value="UPF0703_membrane_permease"/>
</dbReference>
<keyword evidence="1" id="KW-1133">Transmembrane helix</keyword>